<name>A0AAD5RNI8_9PEZI</name>
<accession>A0AAD5RNI8</accession>
<dbReference type="GO" id="GO:0004672">
    <property type="term" value="F:protein kinase activity"/>
    <property type="evidence" value="ECO:0007669"/>
    <property type="project" value="InterPro"/>
</dbReference>
<evidence type="ECO:0000313" key="2">
    <source>
        <dbReference type="EMBL" id="KAJ2899885.1"/>
    </source>
</evidence>
<dbReference type="GO" id="GO:0005524">
    <property type="term" value="F:ATP binding"/>
    <property type="evidence" value="ECO:0007669"/>
    <property type="project" value="InterPro"/>
</dbReference>
<dbReference type="InterPro" id="IPR000719">
    <property type="entry name" value="Prot_kinase_dom"/>
</dbReference>
<sequence>MGSTENMQSKRKGTDLREILPQRIYTAKFLSAGATCYVFQLTESIVTKYGKPRDSVDDQDGRRASYATPIANFLPYLAGGSLADRLRANAEWDRWTLLRVVRLEPRRLVERWAAQLSAADAWLETLGLVHNDLRPPNILLDRDDNLKLADFDWVEPAGRDCPGACAPWGQGQRELRQSWAADRDEPYEGMGPEAVDLFQAMRFPLLVEHDKLDTIINKCWRGRYTSVAELADETCRLPGAADMSEATALDAEYMAAQREECRRMIESGLLD</sequence>
<dbReference type="InterPro" id="IPR011009">
    <property type="entry name" value="Kinase-like_dom_sf"/>
</dbReference>
<comment type="caution">
    <text evidence="2">The sequence shown here is derived from an EMBL/GenBank/DDBJ whole genome shotgun (WGS) entry which is preliminary data.</text>
</comment>
<reference evidence="2" key="1">
    <citation type="submission" date="2022-07" db="EMBL/GenBank/DDBJ databases">
        <title>Draft genome sequence of Zalerion maritima ATCC 34329, a (micro)plastics degrading marine fungus.</title>
        <authorList>
            <person name="Paco A."/>
            <person name="Goncalves M.F.M."/>
            <person name="Rocha-Santos T.A.P."/>
            <person name="Alves A."/>
        </authorList>
    </citation>
    <scope>NUCLEOTIDE SEQUENCE</scope>
    <source>
        <strain evidence="2">ATCC 34329</strain>
    </source>
</reference>
<dbReference type="EMBL" id="JAKWBI020000186">
    <property type="protein sequence ID" value="KAJ2899885.1"/>
    <property type="molecule type" value="Genomic_DNA"/>
</dbReference>
<feature type="domain" description="Protein kinase" evidence="1">
    <location>
        <begin position="1"/>
        <end position="271"/>
    </location>
</feature>
<dbReference type="SUPFAM" id="SSF56112">
    <property type="entry name" value="Protein kinase-like (PK-like)"/>
    <property type="match status" value="1"/>
</dbReference>
<proteinExistence type="predicted"/>
<dbReference type="Pfam" id="PF07714">
    <property type="entry name" value="PK_Tyr_Ser-Thr"/>
    <property type="match status" value="1"/>
</dbReference>
<dbReference type="Proteomes" id="UP001201980">
    <property type="component" value="Unassembled WGS sequence"/>
</dbReference>
<protein>
    <recommendedName>
        <fullName evidence="1">Protein kinase domain-containing protein</fullName>
    </recommendedName>
</protein>
<organism evidence="2 3">
    <name type="scientific">Zalerion maritima</name>
    <dbReference type="NCBI Taxonomy" id="339359"/>
    <lineage>
        <taxon>Eukaryota</taxon>
        <taxon>Fungi</taxon>
        <taxon>Dikarya</taxon>
        <taxon>Ascomycota</taxon>
        <taxon>Pezizomycotina</taxon>
        <taxon>Sordariomycetes</taxon>
        <taxon>Lulworthiomycetidae</taxon>
        <taxon>Lulworthiales</taxon>
        <taxon>Lulworthiaceae</taxon>
        <taxon>Zalerion</taxon>
    </lineage>
</organism>
<dbReference type="PROSITE" id="PS50011">
    <property type="entry name" value="PROTEIN_KINASE_DOM"/>
    <property type="match status" value="1"/>
</dbReference>
<gene>
    <name evidence="2" type="ORF">MKZ38_002752</name>
</gene>
<evidence type="ECO:0000259" key="1">
    <source>
        <dbReference type="PROSITE" id="PS50011"/>
    </source>
</evidence>
<keyword evidence="3" id="KW-1185">Reference proteome</keyword>
<dbReference type="Gene3D" id="1.10.510.10">
    <property type="entry name" value="Transferase(Phosphotransferase) domain 1"/>
    <property type="match status" value="1"/>
</dbReference>
<dbReference type="AlphaFoldDB" id="A0AAD5RNI8"/>
<dbReference type="InterPro" id="IPR001245">
    <property type="entry name" value="Ser-Thr/Tyr_kinase_cat_dom"/>
</dbReference>
<evidence type="ECO:0000313" key="3">
    <source>
        <dbReference type="Proteomes" id="UP001201980"/>
    </source>
</evidence>